<sequence>MDTVLEESRQNTLKRRKLTRAMVLAEEAPSSQVVVLDTENPPHAVEKSPETAWESHWSRKARAKGKKQATPKEPSEEPGATVKKPKEKYITKESSKRKRDKEAKMDLLKEEGSGEEPGAILELQNENVVLKGENTALKKQLEDLTQQMLLNQHVANERIDKLLFKL</sequence>
<keyword evidence="3" id="KW-1185">Reference proteome</keyword>
<comment type="caution">
    <text evidence="2">The sequence shown here is derived from an EMBL/GenBank/DDBJ whole genome shotgun (WGS) entry which is preliminary data.</text>
</comment>
<name>A0ABS8SWF2_DATST</name>
<dbReference type="Proteomes" id="UP000823775">
    <property type="component" value="Unassembled WGS sequence"/>
</dbReference>
<reference evidence="2 3" key="1">
    <citation type="journal article" date="2021" name="BMC Genomics">
        <title>Datura genome reveals duplications of psychoactive alkaloid biosynthetic genes and high mutation rate following tissue culture.</title>
        <authorList>
            <person name="Rajewski A."/>
            <person name="Carter-House D."/>
            <person name="Stajich J."/>
            <person name="Litt A."/>
        </authorList>
    </citation>
    <scope>NUCLEOTIDE SEQUENCE [LARGE SCALE GENOMIC DNA]</scope>
    <source>
        <strain evidence="2">AR-01</strain>
    </source>
</reference>
<protein>
    <submittedName>
        <fullName evidence="2">Uncharacterized protein</fullName>
    </submittedName>
</protein>
<accession>A0ABS8SWF2</accession>
<gene>
    <name evidence="2" type="ORF">HAX54_050432</name>
</gene>
<evidence type="ECO:0000256" key="1">
    <source>
        <dbReference type="SAM" id="MobiDB-lite"/>
    </source>
</evidence>
<organism evidence="2 3">
    <name type="scientific">Datura stramonium</name>
    <name type="common">Jimsonweed</name>
    <name type="synonym">Common thornapple</name>
    <dbReference type="NCBI Taxonomy" id="4076"/>
    <lineage>
        <taxon>Eukaryota</taxon>
        <taxon>Viridiplantae</taxon>
        <taxon>Streptophyta</taxon>
        <taxon>Embryophyta</taxon>
        <taxon>Tracheophyta</taxon>
        <taxon>Spermatophyta</taxon>
        <taxon>Magnoliopsida</taxon>
        <taxon>eudicotyledons</taxon>
        <taxon>Gunneridae</taxon>
        <taxon>Pentapetalae</taxon>
        <taxon>asterids</taxon>
        <taxon>lamiids</taxon>
        <taxon>Solanales</taxon>
        <taxon>Solanaceae</taxon>
        <taxon>Solanoideae</taxon>
        <taxon>Datureae</taxon>
        <taxon>Datura</taxon>
    </lineage>
</organism>
<evidence type="ECO:0000313" key="2">
    <source>
        <dbReference type="EMBL" id="MCD7463372.1"/>
    </source>
</evidence>
<feature type="compositionally biased region" description="Basic residues" evidence="1">
    <location>
        <begin position="58"/>
        <end position="69"/>
    </location>
</feature>
<dbReference type="EMBL" id="JACEIK010000880">
    <property type="protein sequence ID" value="MCD7463372.1"/>
    <property type="molecule type" value="Genomic_DNA"/>
</dbReference>
<proteinExistence type="predicted"/>
<evidence type="ECO:0000313" key="3">
    <source>
        <dbReference type="Proteomes" id="UP000823775"/>
    </source>
</evidence>
<feature type="compositionally biased region" description="Basic and acidic residues" evidence="1">
    <location>
        <begin position="87"/>
        <end position="112"/>
    </location>
</feature>
<feature type="region of interest" description="Disordered" evidence="1">
    <location>
        <begin position="26"/>
        <end position="119"/>
    </location>
</feature>